<keyword evidence="5" id="KW-1185">Reference proteome</keyword>
<dbReference type="InterPro" id="IPR029058">
    <property type="entry name" value="AB_hydrolase_fold"/>
</dbReference>
<dbReference type="PROSITE" id="PS01174">
    <property type="entry name" value="LIPASE_GDXG_SER"/>
    <property type="match status" value="1"/>
</dbReference>
<dbReference type="GO" id="GO:0016787">
    <property type="term" value="F:hydrolase activity"/>
    <property type="evidence" value="ECO:0007669"/>
    <property type="project" value="InterPro"/>
</dbReference>
<comment type="caution">
    <text evidence="4">The sequence shown here is derived from an EMBL/GenBank/DDBJ whole genome shotgun (WGS) entry which is preliminary data.</text>
</comment>
<evidence type="ECO:0000313" key="4">
    <source>
        <dbReference type="EMBL" id="VVA91842.1"/>
    </source>
</evidence>
<dbReference type="EMBL" id="CABITT030000001">
    <property type="protein sequence ID" value="VVA91842.1"/>
    <property type="molecule type" value="Genomic_DNA"/>
</dbReference>
<dbReference type="InterPro" id="IPR033140">
    <property type="entry name" value="Lipase_GDXG_put_SER_AS"/>
</dbReference>
<dbReference type="InterPro" id="IPR013094">
    <property type="entry name" value="AB_hydrolase_3"/>
</dbReference>
<accession>A0A565AS48</accession>
<reference evidence="4" key="1">
    <citation type="submission" date="2019-07" db="EMBL/GenBank/DDBJ databases">
        <authorList>
            <person name="Dittberner H."/>
        </authorList>
    </citation>
    <scope>NUCLEOTIDE SEQUENCE [LARGE SCALE GENOMIC DNA]</scope>
</reference>
<evidence type="ECO:0000256" key="2">
    <source>
        <dbReference type="PROSITE-ProRule" id="PRU10038"/>
    </source>
</evidence>
<dbReference type="SUPFAM" id="SSF53474">
    <property type="entry name" value="alpha/beta-Hydrolases"/>
    <property type="match status" value="1"/>
</dbReference>
<dbReference type="OrthoDB" id="408631at2759"/>
<dbReference type="Gene3D" id="3.40.50.1820">
    <property type="entry name" value="alpha/beta hydrolase"/>
    <property type="match status" value="1"/>
</dbReference>
<protein>
    <recommendedName>
        <fullName evidence="3">Alpha/beta hydrolase fold-3 domain-containing protein</fullName>
    </recommendedName>
</protein>
<proteinExistence type="inferred from homology"/>
<feature type="domain" description="Alpha/beta hydrolase fold-3" evidence="3">
    <location>
        <begin position="75"/>
        <end position="293"/>
    </location>
</feature>
<evidence type="ECO:0000256" key="1">
    <source>
        <dbReference type="ARBA" id="ARBA00010515"/>
    </source>
</evidence>
<name>A0A565AS48_9BRAS</name>
<evidence type="ECO:0000259" key="3">
    <source>
        <dbReference type="Pfam" id="PF07859"/>
    </source>
</evidence>
<dbReference type="PANTHER" id="PTHR23024:SF544">
    <property type="entry name" value="CARBOXYLESTERASE 1-RELATED"/>
    <property type="match status" value="1"/>
</dbReference>
<dbReference type="InterPro" id="IPR050466">
    <property type="entry name" value="Carboxylest/Gibb_receptor"/>
</dbReference>
<dbReference type="PANTHER" id="PTHR23024">
    <property type="entry name" value="ARYLACETAMIDE DEACETYLASE"/>
    <property type="match status" value="1"/>
</dbReference>
<evidence type="ECO:0000313" key="5">
    <source>
        <dbReference type="Proteomes" id="UP000489600"/>
    </source>
</evidence>
<sequence length="316" mass="35376">MDSEIAFDYSPRFRIYKNGRIERLSTETIVPPSLNPQNGVVSKDAVYSPEKNLSLRIYLPQKSVEEEKKTKLPLLVYFHGGGFIMESAFSLAYNAFLTSAVSSAGCIAVSVDYRRAPEHPIPIAYEDSWEAIKWVFTHVNGSGPEDWVNENADFGRVFIAGDSAGANIAHHMGIRAGTEKLRVSGIALLHPYFWSKAPIDEKEKTEVSARRYYERLWEIASPNSENGVDDPWINVVGSGSDISGLGCGRVLVMVAEKDLFVRQGLGYVVKLDKSGWVGRVEVMETKDESHVFHLRNPDSDNARQVVQRFAEFLKDE</sequence>
<dbReference type="Proteomes" id="UP000489600">
    <property type="component" value="Unassembled WGS sequence"/>
</dbReference>
<gene>
    <name evidence="4" type="ORF">ANE_LOCUS2287</name>
</gene>
<dbReference type="Pfam" id="PF07859">
    <property type="entry name" value="Abhydrolase_3"/>
    <property type="match status" value="1"/>
</dbReference>
<feature type="active site" evidence="2">
    <location>
        <position position="163"/>
    </location>
</feature>
<organism evidence="4 5">
    <name type="scientific">Arabis nemorensis</name>
    <dbReference type="NCBI Taxonomy" id="586526"/>
    <lineage>
        <taxon>Eukaryota</taxon>
        <taxon>Viridiplantae</taxon>
        <taxon>Streptophyta</taxon>
        <taxon>Embryophyta</taxon>
        <taxon>Tracheophyta</taxon>
        <taxon>Spermatophyta</taxon>
        <taxon>Magnoliopsida</taxon>
        <taxon>eudicotyledons</taxon>
        <taxon>Gunneridae</taxon>
        <taxon>Pentapetalae</taxon>
        <taxon>rosids</taxon>
        <taxon>malvids</taxon>
        <taxon>Brassicales</taxon>
        <taxon>Brassicaceae</taxon>
        <taxon>Arabideae</taxon>
        <taxon>Arabis</taxon>
    </lineage>
</organism>
<comment type="similarity">
    <text evidence="1">Belongs to the 'GDXG' lipolytic enzyme family.</text>
</comment>
<dbReference type="AlphaFoldDB" id="A0A565AS48"/>